<protein>
    <submittedName>
        <fullName evidence="6">LacI family DNA-binding transcriptional regulator</fullName>
    </submittedName>
</protein>
<dbReference type="Pfam" id="PF00356">
    <property type="entry name" value="LacI"/>
    <property type="match status" value="1"/>
</dbReference>
<keyword evidence="2 6" id="KW-0238">DNA-binding</keyword>
<dbReference type="RefSeq" id="WP_132285324.1">
    <property type="nucleotide sequence ID" value="NZ_SKBM01000004.1"/>
</dbReference>
<dbReference type="PRINTS" id="PR00036">
    <property type="entry name" value="HTHLACI"/>
</dbReference>
<dbReference type="PROSITE" id="PS00356">
    <property type="entry name" value="HTH_LACI_1"/>
    <property type="match status" value="1"/>
</dbReference>
<dbReference type="OrthoDB" id="9784962at2"/>
<reference evidence="6 7" key="1">
    <citation type="submission" date="2019-03" db="EMBL/GenBank/DDBJ databases">
        <title>Paracraurococcus aquatilis NE82 genome sequence.</title>
        <authorList>
            <person name="Zhao Y."/>
            <person name="Du Z."/>
        </authorList>
    </citation>
    <scope>NUCLEOTIDE SEQUENCE [LARGE SCALE GENOMIC DNA]</scope>
    <source>
        <strain evidence="6 7">NE82</strain>
    </source>
</reference>
<organism evidence="6 7">
    <name type="scientific">Roseicella aquatilis</name>
    <dbReference type="NCBI Taxonomy" id="2527868"/>
    <lineage>
        <taxon>Bacteria</taxon>
        <taxon>Pseudomonadati</taxon>
        <taxon>Pseudomonadota</taxon>
        <taxon>Alphaproteobacteria</taxon>
        <taxon>Acetobacterales</taxon>
        <taxon>Roseomonadaceae</taxon>
        <taxon>Roseicella</taxon>
    </lineage>
</organism>
<evidence type="ECO:0000313" key="6">
    <source>
        <dbReference type="EMBL" id="TCZ64786.1"/>
    </source>
</evidence>
<dbReference type="PROSITE" id="PS50932">
    <property type="entry name" value="HTH_LACI_2"/>
    <property type="match status" value="1"/>
</dbReference>
<keyword evidence="1" id="KW-0805">Transcription regulation</keyword>
<dbReference type="Proteomes" id="UP000295023">
    <property type="component" value="Unassembled WGS sequence"/>
</dbReference>
<dbReference type="InterPro" id="IPR028082">
    <property type="entry name" value="Peripla_BP_I"/>
</dbReference>
<dbReference type="InterPro" id="IPR010982">
    <property type="entry name" value="Lambda_DNA-bd_dom_sf"/>
</dbReference>
<dbReference type="InterPro" id="IPR046335">
    <property type="entry name" value="LacI/GalR-like_sensor"/>
</dbReference>
<evidence type="ECO:0000256" key="3">
    <source>
        <dbReference type="ARBA" id="ARBA00023163"/>
    </source>
</evidence>
<feature type="domain" description="HTH lacI-type" evidence="5">
    <location>
        <begin position="18"/>
        <end position="73"/>
    </location>
</feature>
<evidence type="ECO:0000256" key="4">
    <source>
        <dbReference type="SAM" id="MobiDB-lite"/>
    </source>
</evidence>
<evidence type="ECO:0000313" key="7">
    <source>
        <dbReference type="Proteomes" id="UP000295023"/>
    </source>
</evidence>
<evidence type="ECO:0000259" key="5">
    <source>
        <dbReference type="PROSITE" id="PS50932"/>
    </source>
</evidence>
<keyword evidence="3" id="KW-0804">Transcription</keyword>
<keyword evidence="7" id="KW-1185">Reference proteome</keyword>
<sequence length="367" mass="38644">MKPIDSRIRTSLAASSRATISDVAREAGVSKTSVSRFLNGEQSTLSPGLRRRIDSAIQQLGYQPSQLARSLKGGRTRLIGFVVADIENPYSVAVLHGAEAACREQGYTLVVCNTGGDRALERRTLAALTSYNVEGLILNTAGWPEGLPPDVTASDVPIVLIDRRLPGHAFDFVGLDNAAMTGLAVQHLTDRGFGHLGFFAQNLAGVSARLERAAAFCAAAARTEGCVGEVHELGDADPAAVDGALKAFLAAGRGRPVAVLAASGLVTLRIVQSAARLRLRIPEDFGLVGFDELEWSALVPPGITTIEQPTKDIGASAVRGLLRRLAGDASPAQDVIFLGRIVERGSSRRPECPGTAISPADERAARP</sequence>
<dbReference type="InterPro" id="IPR000843">
    <property type="entry name" value="HTH_LacI"/>
</dbReference>
<accession>A0A4R4DSM3</accession>
<dbReference type="AlphaFoldDB" id="A0A4R4DSM3"/>
<dbReference type="CDD" id="cd01392">
    <property type="entry name" value="HTH_LacI"/>
    <property type="match status" value="1"/>
</dbReference>
<dbReference type="GO" id="GO:0000976">
    <property type="term" value="F:transcription cis-regulatory region binding"/>
    <property type="evidence" value="ECO:0007669"/>
    <property type="project" value="TreeGrafter"/>
</dbReference>
<dbReference type="PANTHER" id="PTHR30146:SF145">
    <property type="entry name" value="RIBOSE OPERON REPRESSOR"/>
    <property type="match status" value="1"/>
</dbReference>
<dbReference type="CDD" id="cd06283">
    <property type="entry name" value="PBP1_RegR_EndR_KdgR-like"/>
    <property type="match status" value="1"/>
</dbReference>
<dbReference type="SUPFAM" id="SSF47413">
    <property type="entry name" value="lambda repressor-like DNA-binding domains"/>
    <property type="match status" value="1"/>
</dbReference>
<evidence type="ECO:0000256" key="2">
    <source>
        <dbReference type="ARBA" id="ARBA00023125"/>
    </source>
</evidence>
<gene>
    <name evidence="6" type="ORF">EXY23_05245</name>
</gene>
<dbReference type="GO" id="GO:0003700">
    <property type="term" value="F:DNA-binding transcription factor activity"/>
    <property type="evidence" value="ECO:0007669"/>
    <property type="project" value="TreeGrafter"/>
</dbReference>
<name>A0A4R4DSM3_9PROT</name>
<evidence type="ECO:0000256" key="1">
    <source>
        <dbReference type="ARBA" id="ARBA00023015"/>
    </source>
</evidence>
<feature type="region of interest" description="Disordered" evidence="4">
    <location>
        <begin position="346"/>
        <end position="367"/>
    </location>
</feature>
<dbReference type="Gene3D" id="3.40.50.2300">
    <property type="match status" value="2"/>
</dbReference>
<dbReference type="Gene3D" id="1.10.260.40">
    <property type="entry name" value="lambda repressor-like DNA-binding domains"/>
    <property type="match status" value="1"/>
</dbReference>
<dbReference type="SMART" id="SM00354">
    <property type="entry name" value="HTH_LACI"/>
    <property type="match status" value="1"/>
</dbReference>
<dbReference type="PANTHER" id="PTHR30146">
    <property type="entry name" value="LACI-RELATED TRANSCRIPTIONAL REPRESSOR"/>
    <property type="match status" value="1"/>
</dbReference>
<proteinExistence type="predicted"/>
<dbReference type="EMBL" id="SKBM01000004">
    <property type="protein sequence ID" value="TCZ64786.1"/>
    <property type="molecule type" value="Genomic_DNA"/>
</dbReference>
<dbReference type="SUPFAM" id="SSF53822">
    <property type="entry name" value="Periplasmic binding protein-like I"/>
    <property type="match status" value="1"/>
</dbReference>
<comment type="caution">
    <text evidence="6">The sequence shown here is derived from an EMBL/GenBank/DDBJ whole genome shotgun (WGS) entry which is preliminary data.</text>
</comment>
<dbReference type="Pfam" id="PF13377">
    <property type="entry name" value="Peripla_BP_3"/>
    <property type="match status" value="1"/>
</dbReference>